<dbReference type="GO" id="GO:0051083">
    <property type="term" value="P:'de novo' cotranslational protein folding"/>
    <property type="evidence" value="ECO:0007669"/>
    <property type="project" value="TreeGrafter"/>
</dbReference>
<keyword evidence="6 9" id="KW-0143">Chaperone</keyword>
<protein>
    <recommendedName>
        <fullName evidence="4 9">Trigger factor</fullName>
        <shortName evidence="9">TF</shortName>
        <ecNumber evidence="3 9">5.2.1.8</ecNumber>
    </recommendedName>
    <alternativeName>
        <fullName evidence="8 9">PPIase</fullName>
    </alternativeName>
</protein>
<keyword evidence="9" id="KW-0132">Cell division</keyword>
<organism evidence="13 14">
    <name type="scientific">Candidatus Avitreponema avistercoris</name>
    <dbReference type="NCBI Taxonomy" id="2840705"/>
    <lineage>
        <taxon>Bacteria</taxon>
        <taxon>Pseudomonadati</taxon>
        <taxon>Spirochaetota</taxon>
        <taxon>Spirochaetia</taxon>
        <taxon>Spirochaetales</taxon>
        <taxon>Candidatus Avitreponema</taxon>
    </lineage>
</organism>
<evidence type="ECO:0000259" key="10">
    <source>
        <dbReference type="Pfam" id="PF00254"/>
    </source>
</evidence>
<dbReference type="Pfam" id="PF05698">
    <property type="entry name" value="Trigger_C"/>
    <property type="match status" value="1"/>
</dbReference>
<dbReference type="NCBIfam" id="TIGR00115">
    <property type="entry name" value="tig"/>
    <property type="match status" value="1"/>
</dbReference>
<dbReference type="InterPro" id="IPR027304">
    <property type="entry name" value="Trigger_fact/SurA_dom_sf"/>
</dbReference>
<dbReference type="InterPro" id="IPR046357">
    <property type="entry name" value="PPIase_dom_sf"/>
</dbReference>
<dbReference type="PIRSF" id="PIRSF003095">
    <property type="entry name" value="Trigger_factor"/>
    <property type="match status" value="1"/>
</dbReference>
<evidence type="ECO:0000256" key="7">
    <source>
        <dbReference type="ARBA" id="ARBA00023235"/>
    </source>
</evidence>
<dbReference type="HAMAP" id="MF_00303">
    <property type="entry name" value="Trigger_factor_Tig"/>
    <property type="match status" value="1"/>
</dbReference>
<dbReference type="Gene3D" id="1.10.3120.10">
    <property type="entry name" value="Trigger factor, C-terminal domain"/>
    <property type="match status" value="1"/>
</dbReference>
<feature type="domain" description="PPIase FKBP-type" evidence="10">
    <location>
        <begin position="166"/>
        <end position="241"/>
    </location>
</feature>
<dbReference type="GO" id="GO:0003755">
    <property type="term" value="F:peptidyl-prolyl cis-trans isomerase activity"/>
    <property type="evidence" value="ECO:0007669"/>
    <property type="project" value="UniProtKB-UniRule"/>
</dbReference>
<dbReference type="EC" id="5.2.1.8" evidence="3 9"/>
<evidence type="ECO:0000259" key="11">
    <source>
        <dbReference type="Pfam" id="PF05697"/>
    </source>
</evidence>
<comment type="function">
    <text evidence="9">Involved in protein export. Acts as a chaperone by maintaining the newly synthesized protein in an open conformation. Functions as a peptidyl-prolyl cis-trans isomerase.</text>
</comment>
<comment type="caution">
    <text evidence="13">The sequence shown here is derived from an EMBL/GenBank/DDBJ whole genome shotgun (WGS) entry which is preliminary data.</text>
</comment>
<keyword evidence="9" id="KW-0963">Cytoplasm</keyword>
<dbReference type="GO" id="GO:0044183">
    <property type="term" value="F:protein folding chaperone"/>
    <property type="evidence" value="ECO:0007669"/>
    <property type="project" value="TreeGrafter"/>
</dbReference>
<dbReference type="GO" id="GO:0051301">
    <property type="term" value="P:cell division"/>
    <property type="evidence" value="ECO:0007669"/>
    <property type="project" value="UniProtKB-KW"/>
</dbReference>
<keyword evidence="9" id="KW-0131">Cell cycle</keyword>
<evidence type="ECO:0000313" key="14">
    <source>
        <dbReference type="Proteomes" id="UP000823616"/>
    </source>
</evidence>
<reference evidence="13" key="1">
    <citation type="submission" date="2020-10" db="EMBL/GenBank/DDBJ databases">
        <authorList>
            <person name="Gilroy R."/>
        </authorList>
    </citation>
    <scope>NUCLEOTIDE SEQUENCE</scope>
    <source>
        <strain evidence="13">B3-4054</strain>
    </source>
</reference>
<dbReference type="Gene3D" id="3.10.50.40">
    <property type="match status" value="1"/>
</dbReference>
<accession>A0A9D9ENV8</accession>
<reference evidence="13" key="2">
    <citation type="journal article" date="2021" name="PeerJ">
        <title>Extensive microbial diversity within the chicken gut microbiome revealed by metagenomics and culture.</title>
        <authorList>
            <person name="Gilroy R."/>
            <person name="Ravi A."/>
            <person name="Getino M."/>
            <person name="Pursley I."/>
            <person name="Horton D.L."/>
            <person name="Alikhan N.F."/>
            <person name="Baker D."/>
            <person name="Gharbi K."/>
            <person name="Hall N."/>
            <person name="Watson M."/>
            <person name="Adriaenssens E.M."/>
            <person name="Foster-Nyarko E."/>
            <person name="Jarju S."/>
            <person name="Secka A."/>
            <person name="Antonio M."/>
            <person name="Oren A."/>
            <person name="Chaudhuri R.R."/>
            <person name="La Ragione R."/>
            <person name="Hildebrand F."/>
            <person name="Pallen M.J."/>
        </authorList>
    </citation>
    <scope>NUCLEOTIDE SEQUENCE</scope>
    <source>
        <strain evidence="13">B3-4054</strain>
    </source>
</reference>
<dbReference type="AlphaFoldDB" id="A0A9D9ENV8"/>
<evidence type="ECO:0000313" key="13">
    <source>
        <dbReference type="EMBL" id="MBO8450943.1"/>
    </source>
</evidence>
<dbReference type="EMBL" id="JADIMS010000142">
    <property type="protein sequence ID" value="MBO8450943.1"/>
    <property type="molecule type" value="Genomic_DNA"/>
</dbReference>
<dbReference type="InterPro" id="IPR005215">
    <property type="entry name" value="Trig_fac"/>
</dbReference>
<feature type="domain" description="Trigger factor ribosome-binding bacterial" evidence="11">
    <location>
        <begin position="9"/>
        <end position="150"/>
    </location>
</feature>
<evidence type="ECO:0000256" key="8">
    <source>
        <dbReference type="ARBA" id="ARBA00029986"/>
    </source>
</evidence>
<name>A0A9D9ENV8_9SPIR</name>
<dbReference type="GO" id="GO:0043022">
    <property type="term" value="F:ribosome binding"/>
    <property type="evidence" value="ECO:0007669"/>
    <property type="project" value="TreeGrafter"/>
</dbReference>
<evidence type="ECO:0000256" key="3">
    <source>
        <dbReference type="ARBA" id="ARBA00013194"/>
    </source>
</evidence>
<gene>
    <name evidence="9 13" type="primary">tig</name>
    <name evidence="13" type="ORF">IAA96_07545</name>
</gene>
<keyword evidence="7 9" id="KW-0413">Isomerase</keyword>
<feature type="domain" description="Trigger factor C-terminal" evidence="12">
    <location>
        <begin position="272"/>
        <end position="433"/>
    </location>
</feature>
<evidence type="ECO:0000259" key="12">
    <source>
        <dbReference type="Pfam" id="PF05698"/>
    </source>
</evidence>
<dbReference type="InterPro" id="IPR001179">
    <property type="entry name" value="PPIase_FKBP_dom"/>
</dbReference>
<dbReference type="PANTHER" id="PTHR30560:SF3">
    <property type="entry name" value="TRIGGER FACTOR-LIKE PROTEIN TIG, CHLOROPLASTIC"/>
    <property type="match status" value="1"/>
</dbReference>
<sequence>MNVEKQFAPLEKSRMRLEIKISQADVSDFYQNVLRKYAASIQIPGFRKGKVPLNILEQKYGEAIRKDAEGDLINETIEEAVKDADKYERPLAYTQAELEGTPEFDPGKDFVFAVTYDVFPKADLKTLEGFTIEVPDVSVEDADINRELEAVRERNALVTDKEEGAAAETGDIATLRYCELDADGKETENTAREGFVFTIGKDSDPYGLSGIVTGMKKGETKETEKTYPEDYEYKIMAGKTIRLRVTVEALKKNELPALDDELAQDVSEKYKTLEDLKNDIRRNLELSLEDRITVQRNNALLESIVQANDFELPESMVNVELEARWRTLADRFRTTPDKLEKLMAATGSDKAATFASWRPDTEKLLKSRVVVEMLIEARNITVTPEDADGEMAKIAEKAGVDPEEVKKHYADPRAKEYLIDDIKEQRLYDQLLEKCTVKKGKKQTYEEFFGAEH</sequence>
<dbReference type="Pfam" id="PF00254">
    <property type="entry name" value="FKBP_C"/>
    <property type="match status" value="1"/>
</dbReference>
<dbReference type="PANTHER" id="PTHR30560">
    <property type="entry name" value="TRIGGER FACTOR CHAPERONE AND PEPTIDYL-PROLYL CIS/TRANS ISOMERASE"/>
    <property type="match status" value="1"/>
</dbReference>
<comment type="catalytic activity">
    <reaction evidence="1 9">
        <text>[protein]-peptidylproline (omega=180) = [protein]-peptidylproline (omega=0)</text>
        <dbReference type="Rhea" id="RHEA:16237"/>
        <dbReference type="Rhea" id="RHEA-COMP:10747"/>
        <dbReference type="Rhea" id="RHEA-COMP:10748"/>
        <dbReference type="ChEBI" id="CHEBI:83833"/>
        <dbReference type="ChEBI" id="CHEBI:83834"/>
        <dbReference type="EC" id="5.2.1.8"/>
    </reaction>
</comment>
<comment type="similarity">
    <text evidence="2 9">Belongs to the FKBP-type PPIase family. Tig subfamily.</text>
</comment>
<evidence type="ECO:0000256" key="4">
    <source>
        <dbReference type="ARBA" id="ARBA00016902"/>
    </source>
</evidence>
<keyword evidence="5 9" id="KW-0697">Rotamase</keyword>
<dbReference type="Proteomes" id="UP000823616">
    <property type="component" value="Unassembled WGS sequence"/>
</dbReference>
<dbReference type="InterPro" id="IPR008880">
    <property type="entry name" value="Trigger_fac_C"/>
</dbReference>
<evidence type="ECO:0000256" key="9">
    <source>
        <dbReference type="HAMAP-Rule" id="MF_00303"/>
    </source>
</evidence>
<comment type="subcellular location">
    <subcellularLocation>
        <location evidence="9">Cytoplasm</location>
    </subcellularLocation>
    <text evidence="9">About half TF is bound to the ribosome near the polypeptide exit tunnel while the other half is free in the cytoplasm.</text>
</comment>
<dbReference type="SUPFAM" id="SSF54534">
    <property type="entry name" value="FKBP-like"/>
    <property type="match status" value="1"/>
</dbReference>
<dbReference type="GO" id="GO:0015031">
    <property type="term" value="P:protein transport"/>
    <property type="evidence" value="ECO:0007669"/>
    <property type="project" value="UniProtKB-UniRule"/>
</dbReference>
<dbReference type="Pfam" id="PF05697">
    <property type="entry name" value="Trigger_N"/>
    <property type="match status" value="1"/>
</dbReference>
<evidence type="ECO:0000256" key="2">
    <source>
        <dbReference type="ARBA" id="ARBA00005464"/>
    </source>
</evidence>
<evidence type="ECO:0000256" key="6">
    <source>
        <dbReference type="ARBA" id="ARBA00023186"/>
    </source>
</evidence>
<comment type="domain">
    <text evidence="9">Consists of 3 domains; the N-terminus binds the ribosome, the middle domain has PPIase activity, while the C-terminus has intrinsic chaperone activity on its own.</text>
</comment>
<dbReference type="InterPro" id="IPR037041">
    <property type="entry name" value="Trigger_fac_C_sf"/>
</dbReference>
<dbReference type="GO" id="GO:0005737">
    <property type="term" value="C:cytoplasm"/>
    <property type="evidence" value="ECO:0007669"/>
    <property type="project" value="UniProtKB-SubCell"/>
</dbReference>
<proteinExistence type="inferred from homology"/>
<dbReference type="Gene3D" id="3.30.70.1050">
    <property type="entry name" value="Trigger factor ribosome-binding domain"/>
    <property type="match status" value="1"/>
</dbReference>
<evidence type="ECO:0000256" key="5">
    <source>
        <dbReference type="ARBA" id="ARBA00023110"/>
    </source>
</evidence>
<evidence type="ECO:0000256" key="1">
    <source>
        <dbReference type="ARBA" id="ARBA00000971"/>
    </source>
</evidence>
<dbReference type="InterPro" id="IPR008881">
    <property type="entry name" value="Trigger_fac_ribosome-bd_bac"/>
</dbReference>
<dbReference type="SUPFAM" id="SSF102735">
    <property type="entry name" value="Trigger factor ribosome-binding domain"/>
    <property type="match status" value="1"/>
</dbReference>
<dbReference type="InterPro" id="IPR036611">
    <property type="entry name" value="Trigger_fac_ribosome-bd_sf"/>
</dbReference>
<dbReference type="SUPFAM" id="SSF109998">
    <property type="entry name" value="Triger factor/SurA peptide-binding domain-like"/>
    <property type="match status" value="1"/>
</dbReference>
<dbReference type="GO" id="GO:0043335">
    <property type="term" value="P:protein unfolding"/>
    <property type="evidence" value="ECO:0007669"/>
    <property type="project" value="TreeGrafter"/>
</dbReference>